<gene>
    <name evidence="1" type="ORF">HLPR_08340</name>
</gene>
<sequence>MYQIKKENYGFKLVFEGMIHKEEMEKWRDESKKILSSASKDFGNVIDLRKMSAIKADTQSVMEEGQKLYKESGMKRSAVVLDSAITTMQFKRIAKTTGIDKFERYIDASTHSNWEELAVKWVKEGIDTDI</sequence>
<dbReference type="RefSeq" id="WP_338536820.1">
    <property type="nucleotide sequence ID" value="NZ_AP028654.1"/>
</dbReference>
<organism evidence="1 2">
    <name type="scientific">Helicovermis profundi</name>
    <dbReference type="NCBI Taxonomy" id="3065157"/>
    <lineage>
        <taxon>Bacteria</taxon>
        <taxon>Bacillati</taxon>
        <taxon>Bacillota</taxon>
        <taxon>Clostridia</taxon>
        <taxon>Helicovermis</taxon>
    </lineage>
</organism>
<reference evidence="1 2" key="1">
    <citation type="submission" date="2023-08" db="EMBL/GenBank/DDBJ databases">
        <title>Helicovermis profunda gen. nov., sp. nov., a novel mesophilic, fermentative bacterium within the Bacillota from a deep-sea hydrothermal vent chimney.</title>
        <authorList>
            <person name="Miyazaki U."/>
            <person name="Mizutani D."/>
            <person name="Hashimoto Y."/>
            <person name="Tame A."/>
            <person name="Sawayama S."/>
            <person name="Miyazaki J."/>
            <person name="Takai K."/>
            <person name="Nakagawa S."/>
        </authorList>
    </citation>
    <scope>NUCLEOTIDE SEQUENCE [LARGE SCALE GENOMIC DNA]</scope>
    <source>
        <strain evidence="1 2">S502</strain>
    </source>
</reference>
<protein>
    <submittedName>
        <fullName evidence="1">Uncharacterized protein</fullName>
    </submittedName>
</protein>
<evidence type="ECO:0000313" key="1">
    <source>
        <dbReference type="EMBL" id="BEP28503.1"/>
    </source>
</evidence>
<name>A0AAU9EGH0_9FIRM</name>
<dbReference type="EMBL" id="AP028654">
    <property type="protein sequence ID" value="BEP28503.1"/>
    <property type="molecule type" value="Genomic_DNA"/>
</dbReference>
<dbReference type="AlphaFoldDB" id="A0AAU9EGH0"/>
<keyword evidence="2" id="KW-1185">Reference proteome</keyword>
<dbReference type="Proteomes" id="UP001321786">
    <property type="component" value="Chromosome"/>
</dbReference>
<accession>A0AAU9EGH0</accession>
<evidence type="ECO:0000313" key="2">
    <source>
        <dbReference type="Proteomes" id="UP001321786"/>
    </source>
</evidence>
<dbReference type="KEGG" id="hprf:HLPR_08340"/>
<proteinExistence type="predicted"/>